<dbReference type="InterPro" id="IPR011990">
    <property type="entry name" value="TPR-like_helical_dom_sf"/>
</dbReference>
<dbReference type="InterPro" id="IPR005135">
    <property type="entry name" value="Endo/exonuclease/phosphatase"/>
</dbReference>
<dbReference type="EMBL" id="LSRX01000111">
    <property type="protein sequence ID" value="OLQ08739.1"/>
    <property type="molecule type" value="Genomic_DNA"/>
</dbReference>
<keyword evidence="1" id="KW-0677">Repeat</keyword>
<feature type="repeat" description="PPR" evidence="2">
    <location>
        <begin position="9"/>
        <end position="43"/>
    </location>
</feature>
<evidence type="ECO:0000256" key="3">
    <source>
        <dbReference type="SAM" id="MobiDB-lite"/>
    </source>
</evidence>
<dbReference type="InterPro" id="IPR002885">
    <property type="entry name" value="PPR_rpt"/>
</dbReference>
<dbReference type="GO" id="GO:0003824">
    <property type="term" value="F:catalytic activity"/>
    <property type="evidence" value="ECO:0007669"/>
    <property type="project" value="InterPro"/>
</dbReference>
<comment type="caution">
    <text evidence="5">The sequence shown here is derived from an EMBL/GenBank/DDBJ whole genome shotgun (WGS) entry which is preliminary data.</text>
</comment>
<accession>A0A1Q9EMS4</accession>
<dbReference type="Gene3D" id="1.25.40.10">
    <property type="entry name" value="Tetratricopeptide repeat domain"/>
    <property type="match status" value="3"/>
</dbReference>
<gene>
    <name evidence="5" type="ORF">AK812_SmicGene7733</name>
</gene>
<evidence type="ECO:0000259" key="4">
    <source>
        <dbReference type="PROSITE" id="PS50878"/>
    </source>
</evidence>
<dbReference type="Proteomes" id="UP000186817">
    <property type="component" value="Unassembled WGS sequence"/>
</dbReference>
<dbReference type="Pfam" id="PF00078">
    <property type="entry name" value="RVT_1"/>
    <property type="match status" value="1"/>
</dbReference>
<dbReference type="PROSITE" id="PS50878">
    <property type="entry name" value="RT_POL"/>
    <property type="match status" value="1"/>
</dbReference>
<dbReference type="OrthoDB" id="433424at2759"/>
<keyword evidence="6" id="KW-1185">Reference proteome</keyword>
<dbReference type="PROSITE" id="PS51375">
    <property type="entry name" value="PPR"/>
    <property type="match status" value="1"/>
</dbReference>
<evidence type="ECO:0000256" key="1">
    <source>
        <dbReference type="ARBA" id="ARBA00022737"/>
    </source>
</evidence>
<organism evidence="5 6">
    <name type="scientific">Symbiodinium microadriaticum</name>
    <name type="common">Dinoflagellate</name>
    <name type="synonym">Zooxanthella microadriatica</name>
    <dbReference type="NCBI Taxonomy" id="2951"/>
    <lineage>
        <taxon>Eukaryota</taxon>
        <taxon>Sar</taxon>
        <taxon>Alveolata</taxon>
        <taxon>Dinophyceae</taxon>
        <taxon>Suessiales</taxon>
        <taxon>Symbiodiniaceae</taxon>
        <taxon>Symbiodinium</taxon>
    </lineage>
</organism>
<evidence type="ECO:0000256" key="2">
    <source>
        <dbReference type="PROSITE-ProRule" id="PRU00708"/>
    </source>
</evidence>
<evidence type="ECO:0000313" key="5">
    <source>
        <dbReference type="EMBL" id="OLQ08739.1"/>
    </source>
</evidence>
<proteinExistence type="predicted"/>
<name>A0A1Q9EMS4_SYMMI</name>
<protein>
    <submittedName>
        <fullName evidence="5">LINE-1 retrotransposable element ORF2 protein</fullName>
    </submittedName>
</protein>
<dbReference type="InterPro" id="IPR000477">
    <property type="entry name" value="RT_dom"/>
</dbReference>
<feature type="domain" description="Reverse transcriptase" evidence="4">
    <location>
        <begin position="1372"/>
        <end position="1686"/>
    </location>
</feature>
<dbReference type="InterPro" id="IPR036691">
    <property type="entry name" value="Endo/exonu/phosph_ase_sf"/>
</dbReference>
<dbReference type="SUPFAM" id="SSF56219">
    <property type="entry name" value="DNase I-like"/>
    <property type="match status" value="1"/>
</dbReference>
<sequence length="1693" mass="184884">MHGNQCPGNCITLNSVLAAATRSARWVFGFRLLQHMKSAGVVPSIVSFGTGITLSRGFKWRQGVLLLQQLPKRSLQPNTVTANAALSCVSAASASNTGHAGEAADGWSAAMDAYSQMHQLSIESSVATTGSLIHLARFLRRWQMAFQFMTLEKQLCTGEHGSVSRISFNSAISACEAASQWDAALGICESMDRGDGVTVSACISACEKGQRWIRAVDLARLLPQMLIAPKPTRGDLQCRAIALAACISACEKGLQWQRSLQTASDLRPFLDFQKASKTLPYNAALCSLGRSVRWELAVSIFRWLPMSTLRPSLESLNACVGALRTAQEWSKAMSAWLTLEQSALMPSVVTMAASAAIISGRAACNALISACAEPLRWRNAICLFEIIGPDHISFNSLASVLERSRLWHRTLGLLPELRARLLEPDPFTKEAIFSAAQRAGAWRQVLANLHTGSSQPPGAAIMGIVFSSFFSAGQMELWPKVLQLLQDLKDTEVEADASVLGRLEVFYSILGQRKGTDPRSFKGPDDSSCSAQRRKDEALRTCLKEQGSQPRLFGSGKAGLWLHCGRFACPSLSVFADLLAEPSCMLQLARKATPDPTCISSSQWTEQFFVEPQPPPVPDRGGHWSSAALKGNFALMSWSQFSSISGPGDVPALALIYAKEDGEWKLNANLAALASWNSTDLFWAVADLSAENIAIAYGVNDPFKLPVYSFVYTGTAWTLVNVQELPAGVECQFAGTNDDCLKLGGDLMVFRSASTTMGGFETFQWQGTNWSLVPTANFTNPPGISAFRFAVDGQRLVLTTVTINAGVVPVVYVYDWTGSTWNGPSANFTPQNAAIIGNVAVEGNYILTVMTTTDGLPTKLAYVHEYNAGTWEEVYSQVLGDPNVSSNDIQDADITSTGKAVAAVVTSDNRRILNFFEKGKVARRRAIPAVQSACKVAMPCREIELCRNSGRPTRRRAGLANRELRVLSWNAGHLGQQQWAEIKSWLQTEAKQVCDVLVLQETHWQDTAEFSVAGWYCISSASEYVPTVEDKTIGGSAQPAPTVPAGALPNKPRPRRKSLRGSKGPSTTKADGVMVLLSPEVPPNTVRWKEHMKGRLLETRFDWHGARTTVLAVYQHVWSPAKTVQTNKQDRAAVLKALSRSVRRVPARDTLVVAGDFNSSVSPTPRLVGPRTLAPQEARPDEAEFTNFVRTHHLTVLNTWQVSSPHTFVQGDSRTQIDFLLTKVGTCPSSPESSLFALQQAVRQGLPIVTDMQKWVDAAINAGDQFVAYKVLKKLRPWQPSQKAQLKDSQGYLLSPTGELQELRKYAIDVFGKYPRLQDNFVELPTLAATTLAKHIASIKPGKAVPKGAAPAASWKICAQPVAEALVHYCSSLPLDENLDDGLLSADLCLIPKPGKPADKPTQLRPLGILRPDAKGLAGAAREMLAPHVIPFMKPLPQFAYLPGRGLSDAQSRVVQHLREVRQIGRSAKPSREDRKRGLGPPSLVGGITFALDLSQAFDTVSRQDILDQLQALSVEPSLVSLVHGLHHSSKYRLHAQGGYTEVETTTGIKQGCKLAPTLFSVLTGRLLHMLIDTFGLEAVQQHLTGYADDVSVHKTIRSRRDLQIAHDLIQALLAAVKRLRLRVNSTKCSVMVRLSGTEAPSVIRRHTCWLPDASGELQKHWRIGTNKAYPAFRLEGQIKYLGIIISYSNYER</sequence>
<evidence type="ECO:0000313" key="6">
    <source>
        <dbReference type="Proteomes" id="UP000186817"/>
    </source>
</evidence>
<reference evidence="5 6" key="1">
    <citation type="submission" date="2016-02" db="EMBL/GenBank/DDBJ databases">
        <title>Genome analysis of coral dinoflagellate symbionts highlights evolutionary adaptations to a symbiotic lifestyle.</title>
        <authorList>
            <person name="Aranda M."/>
            <person name="Li Y."/>
            <person name="Liew Y.J."/>
            <person name="Baumgarten S."/>
            <person name="Simakov O."/>
            <person name="Wilson M."/>
            <person name="Piel J."/>
            <person name="Ashoor H."/>
            <person name="Bougouffa S."/>
            <person name="Bajic V.B."/>
            <person name="Ryu T."/>
            <person name="Ravasi T."/>
            <person name="Bayer T."/>
            <person name="Micklem G."/>
            <person name="Kim H."/>
            <person name="Bhak J."/>
            <person name="Lajeunesse T.C."/>
            <person name="Voolstra C.R."/>
        </authorList>
    </citation>
    <scope>NUCLEOTIDE SEQUENCE [LARGE SCALE GENOMIC DNA]</scope>
    <source>
        <strain evidence="5 6">CCMP2467</strain>
    </source>
</reference>
<dbReference type="Pfam" id="PF03372">
    <property type="entry name" value="Exo_endo_phos"/>
    <property type="match status" value="1"/>
</dbReference>
<dbReference type="Gene3D" id="3.60.10.10">
    <property type="entry name" value="Endonuclease/exonuclease/phosphatase"/>
    <property type="match status" value="1"/>
</dbReference>
<dbReference type="PANTHER" id="PTHR47447">
    <property type="entry name" value="OS03G0856100 PROTEIN"/>
    <property type="match status" value="1"/>
</dbReference>
<dbReference type="PANTHER" id="PTHR47447:SF17">
    <property type="entry name" value="OS12G0638900 PROTEIN"/>
    <property type="match status" value="1"/>
</dbReference>
<feature type="region of interest" description="Disordered" evidence="3">
    <location>
        <begin position="1032"/>
        <end position="1070"/>
    </location>
</feature>